<dbReference type="Proteomes" id="UP001596264">
    <property type="component" value="Unassembled WGS sequence"/>
</dbReference>
<dbReference type="PANTHER" id="PTHR36842:SF1">
    <property type="entry name" value="PROTEIN TOLB"/>
    <property type="match status" value="1"/>
</dbReference>
<dbReference type="EMBL" id="JBHSTZ010000061">
    <property type="protein sequence ID" value="MFC6382271.1"/>
    <property type="molecule type" value="Genomic_DNA"/>
</dbReference>
<dbReference type="Pfam" id="PF07676">
    <property type="entry name" value="PD40"/>
    <property type="match status" value="3"/>
</dbReference>
<evidence type="ECO:0000313" key="3">
    <source>
        <dbReference type="Proteomes" id="UP001596264"/>
    </source>
</evidence>
<comment type="similarity">
    <text evidence="1">Belongs to the TolB family.</text>
</comment>
<keyword evidence="3" id="KW-1185">Reference proteome</keyword>
<name>A0ABW1W987_9GAMM</name>
<reference evidence="3" key="1">
    <citation type="journal article" date="2019" name="Int. J. Syst. Evol. Microbiol.">
        <title>The Global Catalogue of Microorganisms (GCM) 10K type strain sequencing project: providing services to taxonomists for standard genome sequencing and annotation.</title>
        <authorList>
            <consortium name="The Broad Institute Genomics Platform"/>
            <consortium name="The Broad Institute Genome Sequencing Center for Infectious Disease"/>
            <person name="Wu L."/>
            <person name="Ma J."/>
        </authorList>
    </citation>
    <scope>NUCLEOTIDE SEQUENCE [LARGE SCALE GENOMIC DNA]</scope>
    <source>
        <strain evidence="3">CCM 2050</strain>
    </source>
</reference>
<dbReference type="Gene3D" id="2.120.10.30">
    <property type="entry name" value="TolB, C-terminal domain"/>
    <property type="match status" value="1"/>
</dbReference>
<protein>
    <submittedName>
        <fullName evidence="2">PD40 domain-containing protein</fullName>
    </submittedName>
</protein>
<organism evidence="2 3">
    <name type="scientific">Psychrobacter glacincola</name>
    <dbReference type="NCBI Taxonomy" id="56810"/>
    <lineage>
        <taxon>Bacteria</taxon>
        <taxon>Pseudomonadati</taxon>
        <taxon>Pseudomonadota</taxon>
        <taxon>Gammaproteobacteria</taxon>
        <taxon>Moraxellales</taxon>
        <taxon>Moraxellaceae</taxon>
        <taxon>Psychrobacter</taxon>
    </lineage>
</organism>
<dbReference type="RefSeq" id="WP_201564571.1">
    <property type="nucleotide sequence ID" value="NZ_CAJGZK010000028.1"/>
</dbReference>
<evidence type="ECO:0000256" key="1">
    <source>
        <dbReference type="ARBA" id="ARBA00009820"/>
    </source>
</evidence>
<dbReference type="PROSITE" id="PS51257">
    <property type="entry name" value="PROKAR_LIPOPROTEIN"/>
    <property type="match status" value="1"/>
</dbReference>
<gene>
    <name evidence="2" type="ORF">ACFP58_12550</name>
</gene>
<accession>A0ABW1W987</accession>
<comment type="caution">
    <text evidence="2">The sequence shown here is derived from an EMBL/GenBank/DDBJ whole genome shotgun (WGS) entry which is preliminary data.</text>
</comment>
<evidence type="ECO:0000313" key="2">
    <source>
        <dbReference type="EMBL" id="MFC6382271.1"/>
    </source>
</evidence>
<sequence length="340" mass="36302">MLKTAVLKPTVNIRRLNSTVPIIMLSMLAVLTGCQTMPNALSKAPSTMAMNNPLTIGMPAIDRQGYIAYVEEQGVGAAKVSTLYRIRPDGSGRQLIDQLNGYIYAPAWSADGQMLAYSKQAARQHPKIYIYDVKSGSHNLVANAEGSNLSPSFSPDGKKLIYSSTVGGNADIYEMRLSDGDTKQLTTLPSTEVQPSYASDGQSFVYTSDKVRAGRPSIYRYSFATGNAALISTGGYAASPQLSLDSQRLAYLNGRKAAVMTLTTGQVINLAETGLDEPARLSPSGKYALYPTRQSNLDRQVSGQSSQNGGSLVIHSLAGNTSYAISSKTGGVVRSPIWGH</sequence>
<dbReference type="InterPro" id="IPR011042">
    <property type="entry name" value="6-blade_b-propeller_TolB-like"/>
</dbReference>
<dbReference type="SUPFAM" id="SSF69304">
    <property type="entry name" value="Tricorn protease N-terminal domain"/>
    <property type="match status" value="1"/>
</dbReference>
<proteinExistence type="inferred from homology"/>
<dbReference type="InterPro" id="IPR011659">
    <property type="entry name" value="WD40"/>
</dbReference>
<dbReference type="PANTHER" id="PTHR36842">
    <property type="entry name" value="PROTEIN TOLB HOMOLOG"/>
    <property type="match status" value="1"/>
</dbReference>